<comment type="caution">
    <text evidence="2">The sequence shown here is derived from an EMBL/GenBank/DDBJ whole genome shotgun (WGS) entry which is preliminary data.</text>
</comment>
<reference evidence="2 3" key="1">
    <citation type="journal article" date="2014" name="Nature">
        <title>An environmental bacterial taxon with a large and distinct metabolic repertoire.</title>
        <authorList>
            <person name="Wilson M.C."/>
            <person name="Mori T."/>
            <person name="Ruckert C."/>
            <person name="Uria A.R."/>
            <person name="Helf M.J."/>
            <person name="Takada K."/>
            <person name="Gernert C."/>
            <person name="Steffens U.A."/>
            <person name="Heycke N."/>
            <person name="Schmitt S."/>
            <person name="Rinke C."/>
            <person name="Helfrich E.J."/>
            <person name="Brachmann A.O."/>
            <person name="Gurgui C."/>
            <person name="Wakimoto T."/>
            <person name="Kracht M."/>
            <person name="Crusemann M."/>
            <person name="Hentschel U."/>
            <person name="Abe I."/>
            <person name="Matsunaga S."/>
            <person name="Kalinowski J."/>
            <person name="Takeyama H."/>
            <person name="Piel J."/>
        </authorList>
    </citation>
    <scope>NUCLEOTIDE SEQUENCE [LARGE SCALE GENOMIC DNA]</scope>
    <source>
        <strain evidence="3">TSY2</strain>
    </source>
</reference>
<keyword evidence="3" id="KW-1185">Reference proteome</keyword>
<protein>
    <recommendedName>
        <fullName evidence="1">FAS1-like dehydratase domain-containing protein</fullName>
    </recommendedName>
</protein>
<dbReference type="Gene3D" id="3.10.129.10">
    <property type="entry name" value="Hotdog Thioesterase"/>
    <property type="match status" value="1"/>
</dbReference>
<dbReference type="Pfam" id="PF13452">
    <property type="entry name" value="FAS1_DH_region"/>
    <property type="match status" value="1"/>
</dbReference>
<organism evidence="2 3">
    <name type="scientific">Candidatus Entotheonella gemina</name>
    <dbReference type="NCBI Taxonomy" id="1429439"/>
    <lineage>
        <taxon>Bacteria</taxon>
        <taxon>Pseudomonadati</taxon>
        <taxon>Nitrospinota/Tectimicrobiota group</taxon>
        <taxon>Candidatus Tectimicrobiota</taxon>
        <taxon>Candidatus Entotheonellia</taxon>
        <taxon>Candidatus Entotheonellales</taxon>
        <taxon>Candidatus Entotheonellaceae</taxon>
        <taxon>Candidatus Entotheonella</taxon>
    </lineage>
</organism>
<sequence length="151" mass="17324">MRNRFEITDDHRKVVGKEFVRREQQVTRDLLLEYADLMGAKHPIYLDPKAARARGYRDIIAMPTFLIAESSLPLVPPEIPFAGSGLNAGYDCAFYQDVYPGDTLTYSTCITDLYEKTGRSGTMHFVIRETTVTNQHHETVALIRNPFILRW</sequence>
<dbReference type="InterPro" id="IPR029069">
    <property type="entry name" value="HotDog_dom_sf"/>
</dbReference>
<feature type="domain" description="FAS1-like dehydratase" evidence="1">
    <location>
        <begin position="14"/>
        <end position="141"/>
    </location>
</feature>
<dbReference type="CDD" id="cd03441">
    <property type="entry name" value="R_hydratase_like"/>
    <property type="match status" value="1"/>
</dbReference>
<dbReference type="AlphaFoldDB" id="W4M9M4"/>
<dbReference type="InterPro" id="IPR039569">
    <property type="entry name" value="FAS1-like_DH_region"/>
</dbReference>
<name>W4M9M4_9BACT</name>
<dbReference type="SUPFAM" id="SSF54637">
    <property type="entry name" value="Thioesterase/thiol ester dehydrase-isomerase"/>
    <property type="match status" value="1"/>
</dbReference>
<dbReference type="HOGENOM" id="CLU_116276_1_1_7"/>
<proteinExistence type="predicted"/>
<evidence type="ECO:0000313" key="3">
    <source>
        <dbReference type="Proteomes" id="UP000019140"/>
    </source>
</evidence>
<dbReference type="Proteomes" id="UP000019140">
    <property type="component" value="Unassembled WGS sequence"/>
</dbReference>
<dbReference type="EMBL" id="AZHX01000649">
    <property type="protein sequence ID" value="ETX06626.1"/>
    <property type="molecule type" value="Genomic_DNA"/>
</dbReference>
<evidence type="ECO:0000259" key="1">
    <source>
        <dbReference type="Pfam" id="PF13452"/>
    </source>
</evidence>
<gene>
    <name evidence="2" type="ORF">ETSY2_16045</name>
</gene>
<accession>W4M9M4</accession>
<evidence type="ECO:0000313" key="2">
    <source>
        <dbReference type="EMBL" id="ETX06626.1"/>
    </source>
</evidence>